<organism evidence="2 3">
    <name type="scientific">Oidiodendron maius (strain Zn)</name>
    <dbReference type="NCBI Taxonomy" id="913774"/>
    <lineage>
        <taxon>Eukaryota</taxon>
        <taxon>Fungi</taxon>
        <taxon>Dikarya</taxon>
        <taxon>Ascomycota</taxon>
        <taxon>Pezizomycotina</taxon>
        <taxon>Leotiomycetes</taxon>
        <taxon>Leotiomycetes incertae sedis</taxon>
        <taxon>Myxotrichaceae</taxon>
        <taxon>Oidiodendron</taxon>
    </lineage>
</organism>
<dbReference type="EMBL" id="KN832885">
    <property type="protein sequence ID" value="KIM95866.1"/>
    <property type="molecule type" value="Genomic_DNA"/>
</dbReference>
<dbReference type="AlphaFoldDB" id="A0A0C3H037"/>
<gene>
    <name evidence="2" type="ORF">OIDMADRAFT_20867</name>
</gene>
<sequence length="54" mass="5735">MIIENSQGLGGKPSGYTVQFTLNIMPQTPASEHIMNADATGPTSSAEENRLIDT</sequence>
<name>A0A0C3H037_OIDMZ</name>
<proteinExistence type="predicted"/>
<feature type="region of interest" description="Disordered" evidence="1">
    <location>
        <begin position="34"/>
        <end position="54"/>
    </location>
</feature>
<protein>
    <submittedName>
        <fullName evidence="2">Uncharacterized protein</fullName>
    </submittedName>
</protein>
<evidence type="ECO:0000256" key="1">
    <source>
        <dbReference type="SAM" id="MobiDB-lite"/>
    </source>
</evidence>
<dbReference type="Proteomes" id="UP000054321">
    <property type="component" value="Unassembled WGS sequence"/>
</dbReference>
<accession>A0A0C3H037</accession>
<dbReference type="InParanoid" id="A0A0C3H037"/>
<evidence type="ECO:0000313" key="3">
    <source>
        <dbReference type="Proteomes" id="UP000054321"/>
    </source>
</evidence>
<keyword evidence="3" id="KW-1185">Reference proteome</keyword>
<dbReference type="HOGENOM" id="CLU_3050920_0_0_1"/>
<evidence type="ECO:0000313" key="2">
    <source>
        <dbReference type="EMBL" id="KIM95866.1"/>
    </source>
</evidence>
<reference evidence="2 3" key="1">
    <citation type="submission" date="2014-04" db="EMBL/GenBank/DDBJ databases">
        <authorList>
            <consortium name="DOE Joint Genome Institute"/>
            <person name="Kuo A."/>
            <person name="Martino E."/>
            <person name="Perotto S."/>
            <person name="Kohler A."/>
            <person name="Nagy L.G."/>
            <person name="Floudas D."/>
            <person name="Copeland A."/>
            <person name="Barry K.W."/>
            <person name="Cichocki N."/>
            <person name="Veneault-Fourrey C."/>
            <person name="LaButti K."/>
            <person name="Lindquist E.A."/>
            <person name="Lipzen A."/>
            <person name="Lundell T."/>
            <person name="Morin E."/>
            <person name="Murat C."/>
            <person name="Sun H."/>
            <person name="Tunlid A."/>
            <person name="Henrissat B."/>
            <person name="Grigoriev I.V."/>
            <person name="Hibbett D.S."/>
            <person name="Martin F."/>
            <person name="Nordberg H.P."/>
            <person name="Cantor M.N."/>
            <person name="Hua S.X."/>
        </authorList>
    </citation>
    <scope>NUCLEOTIDE SEQUENCE [LARGE SCALE GENOMIC DNA]</scope>
    <source>
        <strain evidence="2 3">Zn</strain>
    </source>
</reference>
<reference evidence="3" key="2">
    <citation type="submission" date="2015-01" db="EMBL/GenBank/DDBJ databases">
        <title>Evolutionary Origins and Diversification of the Mycorrhizal Mutualists.</title>
        <authorList>
            <consortium name="DOE Joint Genome Institute"/>
            <consortium name="Mycorrhizal Genomics Consortium"/>
            <person name="Kohler A."/>
            <person name="Kuo A."/>
            <person name="Nagy L.G."/>
            <person name="Floudas D."/>
            <person name="Copeland A."/>
            <person name="Barry K.W."/>
            <person name="Cichocki N."/>
            <person name="Veneault-Fourrey C."/>
            <person name="LaButti K."/>
            <person name="Lindquist E.A."/>
            <person name="Lipzen A."/>
            <person name="Lundell T."/>
            <person name="Morin E."/>
            <person name="Murat C."/>
            <person name="Riley R."/>
            <person name="Ohm R."/>
            <person name="Sun H."/>
            <person name="Tunlid A."/>
            <person name="Henrissat B."/>
            <person name="Grigoriev I.V."/>
            <person name="Hibbett D.S."/>
            <person name="Martin F."/>
        </authorList>
    </citation>
    <scope>NUCLEOTIDE SEQUENCE [LARGE SCALE GENOMIC DNA]</scope>
    <source>
        <strain evidence="3">Zn</strain>
    </source>
</reference>